<dbReference type="Gene3D" id="3.90.550.10">
    <property type="entry name" value="Spore Coat Polysaccharide Biosynthesis Protein SpsA, Chain A"/>
    <property type="match status" value="1"/>
</dbReference>
<keyword evidence="2" id="KW-0472">Membrane</keyword>
<feature type="compositionally biased region" description="Low complexity" evidence="1">
    <location>
        <begin position="112"/>
        <end position="132"/>
    </location>
</feature>
<dbReference type="AlphaFoldDB" id="K0TCX5"/>
<accession>K0TCX5</accession>
<dbReference type="Proteomes" id="UP000266841">
    <property type="component" value="Unassembled WGS sequence"/>
</dbReference>
<feature type="region of interest" description="Disordered" evidence="1">
    <location>
        <begin position="82"/>
        <end position="185"/>
    </location>
</feature>
<organism evidence="3 4">
    <name type="scientific">Thalassiosira oceanica</name>
    <name type="common">Marine diatom</name>
    <dbReference type="NCBI Taxonomy" id="159749"/>
    <lineage>
        <taxon>Eukaryota</taxon>
        <taxon>Sar</taxon>
        <taxon>Stramenopiles</taxon>
        <taxon>Ochrophyta</taxon>
        <taxon>Bacillariophyta</taxon>
        <taxon>Coscinodiscophyceae</taxon>
        <taxon>Thalassiosirophycidae</taxon>
        <taxon>Thalassiosirales</taxon>
        <taxon>Thalassiosiraceae</taxon>
        <taxon>Thalassiosira</taxon>
    </lineage>
</organism>
<evidence type="ECO:0008006" key="5">
    <source>
        <dbReference type="Google" id="ProtNLM"/>
    </source>
</evidence>
<dbReference type="EMBL" id="AGNL01011513">
    <property type="protein sequence ID" value="EJK68347.1"/>
    <property type="molecule type" value="Genomic_DNA"/>
</dbReference>
<dbReference type="OrthoDB" id="2014201at2759"/>
<keyword evidence="2" id="KW-1133">Transmembrane helix</keyword>
<proteinExistence type="predicted"/>
<protein>
    <recommendedName>
        <fullName evidence="5">Nucleotide-diphospho-sugar transferase domain-containing protein</fullName>
    </recommendedName>
</protein>
<feature type="transmembrane region" description="Helical" evidence="2">
    <location>
        <begin position="51"/>
        <end position="72"/>
    </location>
</feature>
<name>K0TCX5_THAOC</name>
<evidence type="ECO:0000313" key="3">
    <source>
        <dbReference type="EMBL" id="EJK68347.1"/>
    </source>
</evidence>
<dbReference type="eggNOG" id="ENOG502S0N3">
    <property type="taxonomic scope" value="Eukaryota"/>
</dbReference>
<dbReference type="OMA" id="MADNPRK"/>
<dbReference type="InterPro" id="IPR029044">
    <property type="entry name" value="Nucleotide-diphossugar_trans"/>
</dbReference>
<keyword evidence="4" id="KW-1185">Reference proteome</keyword>
<gene>
    <name evidence="3" type="ORF">THAOC_10480</name>
</gene>
<reference evidence="3 4" key="1">
    <citation type="journal article" date="2012" name="Genome Biol.">
        <title>Genome and low-iron response of an oceanic diatom adapted to chronic iron limitation.</title>
        <authorList>
            <person name="Lommer M."/>
            <person name="Specht M."/>
            <person name="Roy A.S."/>
            <person name="Kraemer L."/>
            <person name="Andreson R."/>
            <person name="Gutowska M.A."/>
            <person name="Wolf J."/>
            <person name="Bergner S.V."/>
            <person name="Schilhabel M.B."/>
            <person name="Klostermeier U.C."/>
            <person name="Beiko R.G."/>
            <person name="Rosenstiel P."/>
            <person name="Hippler M."/>
            <person name="Laroche J."/>
        </authorList>
    </citation>
    <scope>NUCLEOTIDE SEQUENCE [LARGE SCALE GENOMIC DNA]</scope>
    <source>
        <strain evidence="3 4">CCMP1005</strain>
    </source>
</reference>
<evidence type="ECO:0000313" key="4">
    <source>
        <dbReference type="Proteomes" id="UP000266841"/>
    </source>
</evidence>
<sequence>MNRRRGPTGASADDRVSRRDGPARPPGSRRAGGGGGRRDQNNPPTTATSRIGVRALLLLLFGSLVAVEYAAYKTLGAGPAPPPQVDAGGARHLTPAASKNNNHVPSDPRGQANPRNATTAAAPTRRPSAALADSEKLSTYSPTAQRKGWRVKSARRASRSNSAWWKTRTPDPLPPLPPDVDPETGEALPPVIAYVTTLTKCGPKHRGGLDGAAVLLHSIRRNSFGWTPEKVEEIEAGEEAFNGRPRHGGRGGRYRHRAYVIVDPAASPDNPNKSGECARFLRRVGYRGGYVASRRPETGPTARRPGEGPDHLRLMMSDDGCCGYTELLKLHVYGMVGHPLAVHLDFDSLLLRPMDDLFDAMLGTAGSPDEAREKVRLASLPKSKSVDFSVPIGAAFTRDYNSVVRPSPTAPVGYQGGFLVVRPDPSVLDDYRDILLRGEFMLGPRKGWESAHGGFYGDVTFQGILPYYYETYAPGRGAERRRAEVSGGDEKAAIRHNEAELDRCVYNQMADNPRKSTYKFPRATPLDPDAMGFRDTDTCRDGRRDCSDTDCQRVDPGQTVSAHFTFCGKPWDCSEGNPGTVASETCRSLLGEWYAVRRELEDWWTSVGSGAGWDGDGGDGGASYREAVTRGRVAESRRGGLGGGDGGVARLGYCDSVGTDGYRRLVEPDGPVS</sequence>
<evidence type="ECO:0000256" key="2">
    <source>
        <dbReference type="SAM" id="Phobius"/>
    </source>
</evidence>
<feature type="region of interest" description="Disordered" evidence="1">
    <location>
        <begin position="291"/>
        <end position="310"/>
    </location>
</feature>
<feature type="compositionally biased region" description="Basic and acidic residues" evidence="1">
    <location>
        <begin position="12"/>
        <end position="22"/>
    </location>
</feature>
<evidence type="ECO:0000256" key="1">
    <source>
        <dbReference type="SAM" id="MobiDB-lite"/>
    </source>
</evidence>
<comment type="caution">
    <text evidence="3">The sequence shown here is derived from an EMBL/GenBank/DDBJ whole genome shotgun (WGS) entry which is preliminary data.</text>
</comment>
<feature type="compositionally biased region" description="Basic residues" evidence="1">
    <location>
        <begin position="147"/>
        <end position="158"/>
    </location>
</feature>
<feature type="region of interest" description="Disordered" evidence="1">
    <location>
        <begin position="1"/>
        <end position="47"/>
    </location>
</feature>
<keyword evidence="2" id="KW-0812">Transmembrane</keyword>